<organism evidence="3 4">
    <name type="scientific">Coccomyxa viridis</name>
    <dbReference type="NCBI Taxonomy" id="1274662"/>
    <lineage>
        <taxon>Eukaryota</taxon>
        <taxon>Viridiplantae</taxon>
        <taxon>Chlorophyta</taxon>
        <taxon>core chlorophytes</taxon>
        <taxon>Trebouxiophyceae</taxon>
        <taxon>Trebouxiophyceae incertae sedis</taxon>
        <taxon>Coccomyxaceae</taxon>
        <taxon>Coccomyxa</taxon>
    </lineage>
</organism>
<keyword evidence="1" id="KW-0472">Membrane</keyword>
<proteinExistence type="predicted"/>
<reference evidence="3 4" key="1">
    <citation type="submission" date="2023-10" db="EMBL/GenBank/DDBJ databases">
        <authorList>
            <person name="Maclean D."/>
            <person name="Macfadyen A."/>
        </authorList>
    </citation>
    <scope>NUCLEOTIDE SEQUENCE [LARGE SCALE GENOMIC DNA]</scope>
</reference>
<name>A0AAV1IHM5_9CHLO</name>
<feature type="transmembrane region" description="Helical" evidence="1">
    <location>
        <begin position="298"/>
        <end position="321"/>
    </location>
</feature>
<dbReference type="EMBL" id="CAUYUE010000015">
    <property type="protein sequence ID" value="CAK0786594.1"/>
    <property type="molecule type" value="Genomic_DNA"/>
</dbReference>
<evidence type="ECO:0000256" key="1">
    <source>
        <dbReference type="SAM" id="Phobius"/>
    </source>
</evidence>
<gene>
    <name evidence="3" type="ORF">CVIRNUC_009808</name>
</gene>
<feature type="chain" id="PRO_5043460611" evidence="2">
    <location>
        <begin position="30"/>
        <end position="343"/>
    </location>
</feature>
<feature type="transmembrane region" description="Helical" evidence="1">
    <location>
        <begin position="255"/>
        <end position="278"/>
    </location>
</feature>
<protein>
    <submittedName>
        <fullName evidence="3">Uncharacterized protein</fullName>
    </submittedName>
</protein>
<comment type="caution">
    <text evidence="3">The sequence shown here is derived from an EMBL/GenBank/DDBJ whole genome shotgun (WGS) entry which is preliminary data.</text>
</comment>
<dbReference type="Proteomes" id="UP001314263">
    <property type="component" value="Unassembled WGS sequence"/>
</dbReference>
<keyword evidence="2" id="KW-0732">Signal</keyword>
<evidence type="ECO:0000313" key="4">
    <source>
        <dbReference type="Proteomes" id="UP001314263"/>
    </source>
</evidence>
<evidence type="ECO:0000256" key="2">
    <source>
        <dbReference type="SAM" id="SignalP"/>
    </source>
</evidence>
<evidence type="ECO:0000313" key="3">
    <source>
        <dbReference type="EMBL" id="CAK0786594.1"/>
    </source>
</evidence>
<feature type="signal peptide" evidence="2">
    <location>
        <begin position="1"/>
        <end position="29"/>
    </location>
</feature>
<sequence>MLPQRRGWACLLILWSSTVILGLGSGVSAAFPVSKNPVRISSEKPADYGEDEKEIALLTLREWGLGSFRLFAELAEDGVTAEGIMADPSKYSALLVVVKGHTVPQRRNVSAGQPFLEVEQGSVFGPELGLADQLPVQAINAGAAVLEKALSRPLFPIRMVPRQFAWSFTQERKPSFIYDVSEGLVYVDRSIKHMLRLPHAQAASMVEGFAQQLFERMAGLNKDDGKEEGAMGTAKLVAGAGAGALAAVMAAQIPLWFCIICPIVLGLLAPFVFNLGFGAVAEAVCEHYQLPAEDCNDLWYGAFALAMILSLAAAIPIVFVCKLPECAKGNPLPVWGRASRFTD</sequence>
<keyword evidence="1" id="KW-1133">Transmembrane helix</keyword>
<keyword evidence="4" id="KW-1185">Reference proteome</keyword>
<dbReference type="AlphaFoldDB" id="A0AAV1IHM5"/>
<accession>A0AAV1IHM5</accession>
<keyword evidence="1" id="KW-0812">Transmembrane</keyword>